<dbReference type="Proteomes" id="UP001160130">
    <property type="component" value="Unassembled WGS sequence"/>
</dbReference>
<evidence type="ECO:0000256" key="5">
    <source>
        <dbReference type="ARBA" id="ARBA00023277"/>
    </source>
</evidence>
<dbReference type="CDD" id="cd00452">
    <property type="entry name" value="KDPG_aldolase"/>
    <property type="match status" value="1"/>
</dbReference>
<evidence type="ECO:0000256" key="3">
    <source>
        <dbReference type="ARBA" id="ARBA00011233"/>
    </source>
</evidence>
<comment type="similarity">
    <text evidence="2">Belongs to the KHG/KDPG aldolase family.</text>
</comment>
<dbReference type="EMBL" id="JARXVE010000008">
    <property type="protein sequence ID" value="MDH6197825.1"/>
    <property type="molecule type" value="Genomic_DNA"/>
</dbReference>
<evidence type="ECO:0000313" key="6">
    <source>
        <dbReference type="EMBL" id="MDH6197825.1"/>
    </source>
</evidence>
<evidence type="ECO:0000256" key="2">
    <source>
        <dbReference type="ARBA" id="ARBA00006906"/>
    </source>
</evidence>
<organism evidence="6 7">
    <name type="scientific">Mycolicibacterium frederiksbergense</name>
    <dbReference type="NCBI Taxonomy" id="117567"/>
    <lineage>
        <taxon>Bacteria</taxon>
        <taxon>Bacillati</taxon>
        <taxon>Actinomycetota</taxon>
        <taxon>Actinomycetes</taxon>
        <taxon>Mycobacteriales</taxon>
        <taxon>Mycobacteriaceae</taxon>
        <taxon>Mycolicibacterium</taxon>
    </lineage>
</organism>
<reference evidence="6 7" key="1">
    <citation type="submission" date="2023-04" db="EMBL/GenBank/DDBJ databases">
        <title>Forest soil microbial communities from Buena Vista Peninsula, Colon Province, Panama.</title>
        <authorList>
            <person name="Bouskill N."/>
        </authorList>
    </citation>
    <scope>NUCLEOTIDE SEQUENCE [LARGE SCALE GENOMIC DNA]</scope>
    <source>
        <strain evidence="6 7">AC80</strain>
    </source>
</reference>
<keyword evidence="7" id="KW-1185">Reference proteome</keyword>
<dbReference type="GO" id="GO:0106009">
    <property type="term" value="F:(4S)-4-hydroxy-2-oxoglutarate aldolase activity"/>
    <property type="evidence" value="ECO:0007669"/>
    <property type="project" value="UniProtKB-EC"/>
</dbReference>
<dbReference type="PANTHER" id="PTHR30246">
    <property type="entry name" value="2-KETO-3-DEOXY-6-PHOSPHOGLUCONATE ALDOLASE"/>
    <property type="match status" value="1"/>
</dbReference>
<evidence type="ECO:0000256" key="1">
    <source>
        <dbReference type="ARBA" id="ARBA00004761"/>
    </source>
</evidence>
<keyword evidence="5" id="KW-0119">Carbohydrate metabolism</keyword>
<comment type="subunit">
    <text evidence="3">Homotrimer.</text>
</comment>
<name>A0ABT6L777_9MYCO</name>
<dbReference type="InterPro" id="IPR013785">
    <property type="entry name" value="Aldolase_TIM"/>
</dbReference>
<proteinExistence type="inferred from homology"/>
<dbReference type="InterPro" id="IPR000887">
    <property type="entry name" value="Aldlse_KDPG_KHG"/>
</dbReference>
<dbReference type="PANTHER" id="PTHR30246:SF1">
    <property type="entry name" value="2-DEHYDRO-3-DEOXY-6-PHOSPHOGALACTONATE ALDOLASE-RELATED"/>
    <property type="match status" value="1"/>
</dbReference>
<dbReference type="SUPFAM" id="SSF51569">
    <property type="entry name" value="Aldolase"/>
    <property type="match status" value="1"/>
</dbReference>
<sequence length="218" mass="22304">MTALTSAILAQRIIGIIRCAEASTARNTANAMLDAGLRTLEITLTTPGALDLITELATRHPDAAIGAGTVLNAGSVGAVANAGGAFVVSPNVDGSVIAAARRLGLVSFPGAATPTEALNAIALGADAAKIFPACNLTPRWINDVRTSMPHIDMIPTGGIDVENAREWIDAGAVAVGMGSALTRGEPAEVKSRVQRLLKALGDRPRSVVQQQITKPGGR</sequence>
<dbReference type="NCBIfam" id="TIGR01182">
    <property type="entry name" value="eda"/>
    <property type="match status" value="1"/>
</dbReference>
<gene>
    <name evidence="6" type="ORF">M2272_004481</name>
</gene>
<protein>
    <submittedName>
        <fullName evidence="6">2-dehydro-3-deoxyphosphogluconate aldolase/(4S)-4-hydroxy-2-oxoglutarate aldolase</fullName>
        <ecNumber evidence="6">4.1.2.14</ecNumber>
        <ecNumber evidence="6">4.1.3.42</ecNumber>
    </submittedName>
</protein>
<evidence type="ECO:0000313" key="7">
    <source>
        <dbReference type="Proteomes" id="UP001160130"/>
    </source>
</evidence>
<dbReference type="Gene3D" id="3.20.20.70">
    <property type="entry name" value="Aldolase class I"/>
    <property type="match status" value="1"/>
</dbReference>
<dbReference type="EC" id="4.1.2.14" evidence="6"/>
<evidence type="ECO:0000256" key="4">
    <source>
        <dbReference type="ARBA" id="ARBA00023239"/>
    </source>
</evidence>
<dbReference type="Pfam" id="PF01081">
    <property type="entry name" value="Aldolase"/>
    <property type="match status" value="1"/>
</dbReference>
<dbReference type="RefSeq" id="WP_280834419.1">
    <property type="nucleotide sequence ID" value="NZ_JARXVE010000008.1"/>
</dbReference>
<comment type="pathway">
    <text evidence="1">Carbohydrate acid metabolism.</text>
</comment>
<dbReference type="GO" id="GO:0008675">
    <property type="term" value="F:2-dehydro-3-deoxy-phosphogluconate aldolase activity"/>
    <property type="evidence" value="ECO:0007669"/>
    <property type="project" value="UniProtKB-EC"/>
</dbReference>
<dbReference type="EC" id="4.1.3.42" evidence="6"/>
<accession>A0ABT6L777</accession>
<keyword evidence="4 6" id="KW-0456">Lyase</keyword>
<comment type="caution">
    <text evidence="6">The sequence shown here is derived from an EMBL/GenBank/DDBJ whole genome shotgun (WGS) entry which is preliminary data.</text>
</comment>